<evidence type="ECO:0000259" key="2">
    <source>
        <dbReference type="PROSITE" id="PS51762"/>
    </source>
</evidence>
<dbReference type="InterPro" id="IPR000757">
    <property type="entry name" value="Beta-glucanase-like"/>
</dbReference>
<accession>A0A1W6MNK2</accession>
<gene>
    <name evidence="3" type="ORF">BST97_14920</name>
</gene>
<evidence type="ECO:0000313" key="4">
    <source>
        <dbReference type="Proteomes" id="UP000193431"/>
    </source>
</evidence>
<comment type="similarity">
    <text evidence="1">Belongs to the glycosyl hydrolase 16 family.</text>
</comment>
<evidence type="ECO:0000256" key="1">
    <source>
        <dbReference type="ARBA" id="ARBA00006865"/>
    </source>
</evidence>
<dbReference type="EMBL" id="CP019344">
    <property type="protein sequence ID" value="ARN79171.1"/>
    <property type="molecule type" value="Genomic_DNA"/>
</dbReference>
<sequence length="316" mass="37041">MILDVIPLSRKRNNQLSFYHLISYQMKLFKRPSRYLLALLLIIFSCKEKQAPREPLNKDSQEKEIMTEANNEWELIWEENFEGEQLDPKIWNRQVEPAGRFNEEWQRYTNDEENAYVENGKLVIVAKHKGDLHEQGNYTSARLNTAHKQTFKYGKISARIKLPKGNGIWPAFWTLGNNIDENGGDTPWPFCGEIDILELYGSKDNAVVEANIHYANESGQHEAMGSISYELETGIFADDYHVFELEWTEKSFKWLVDGKLYREKDITGEKYLEFHHEHFILLNIAVGGLWAGEPDDSTPFPQKMMVDWIRYYKHLD</sequence>
<feature type="domain" description="GH16" evidence="2">
    <location>
        <begin position="89"/>
        <end position="316"/>
    </location>
</feature>
<dbReference type="PROSITE" id="PS51762">
    <property type="entry name" value="GH16_2"/>
    <property type="match status" value="1"/>
</dbReference>
<dbReference type="AlphaFoldDB" id="A0A1W6MNK2"/>
<organism evidence="3 4">
    <name type="scientific">Nonlabens spongiae</name>
    <dbReference type="NCBI Taxonomy" id="331648"/>
    <lineage>
        <taxon>Bacteria</taxon>
        <taxon>Pseudomonadati</taxon>
        <taxon>Bacteroidota</taxon>
        <taxon>Flavobacteriia</taxon>
        <taxon>Flavobacteriales</taxon>
        <taxon>Flavobacteriaceae</taxon>
        <taxon>Nonlabens</taxon>
    </lineage>
</organism>
<dbReference type="STRING" id="331648.BST97_14920"/>
<reference evidence="3 4" key="1">
    <citation type="submission" date="2016-11" db="EMBL/GenBank/DDBJ databases">
        <title>Trade-off between light-utilization and light-protection in marine flavobacteria.</title>
        <authorList>
            <person name="Kumagai Y."/>
        </authorList>
    </citation>
    <scope>NUCLEOTIDE SEQUENCE [LARGE SCALE GENOMIC DNA]</scope>
    <source>
        <strain evidence="3 4">JCM 13191</strain>
    </source>
</reference>
<dbReference type="InterPro" id="IPR050546">
    <property type="entry name" value="Glycosyl_Hydrlase_16"/>
</dbReference>
<keyword evidence="4" id="KW-1185">Reference proteome</keyword>
<dbReference type="SUPFAM" id="SSF49899">
    <property type="entry name" value="Concanavalin A-like lectins/glucanases"/>
    <property type="match status" value="1"/>
</dbReference>
<dbReference type="GO" id="GO:0005975">
    <property type="term" value="P:carbohydrate metabolic process"/>
    <property type="evidence" value="ECO:0007669"/>
    <property type="project" value="InterPro"/>
</dbReference>
<dbReference type="Gene3D" id="2.60.120.200">
    <property type="match status" value="1"/>
</dbReference>
<name>A0A1W6MNK2_9FLAO</name>
<dbReference type="PANTHER" id="PTHR10963:SF55">
    <property type="entry name" value="GLYCOSIDE HYDROLASE FAMILY 16 PROTEIN"/>
    <property type="match status" value="1"/>
</dbReference>
<dbReference type="InterPro" id="IPR013320">
    <property type="entry name" value="ConA-like_dom_sf"/>
</dbReference>
<evidence type="ECO:0000313" key="3">
    <source>
        <dbReference type="EMBL" id="ARN79171.1"/>
    </source>
</evidence>
<dbReference type="Pfam" id="PF00722">
    <property type="entry name" value="Glyco_hydro_16"/>
    <property type="match status" value="1"/>
</dbReference>
<protein>
    <recommendedName>
        <fullName evidence="2">GH16 domain-containing protein</fullName>
    </recommendedName>
</protein>
<dbReference type="PANTHER" id="PTHR10963">
    <property type="entry name" value="GLYCOSYL HYDROLASE-RELATED"/>
    <property type="match status" value="1"/>
</dbReference>
<dbReference type="Proteomes" id="UP000193431">
    <property type="component" value="Chromosome"/>
</dbReference>
<dbReference type="CDD" id="cd08023">
    <property type="entry name" value="GH16_laminarinase_like"/>
    <property type="match status" value="1"/>
</dbReference>
<dbReference type="GO" id="GO:0004553">
    <property type="term" value="F:hydrolase activity, hydrolyzing O-glycosyl compounds"/>
    <property type="evidence" value="ECO:0007669"/>
    <property type="project" value="InterPro"/>
</dbReference>
<proteinExistence type="inferred from homology"/>